<protein>
    <submittedName>
        <fullName evidence="8">NUDIX domain-containing protein</fullName>
    </submittedName>
</protein>
<dbReference type="GO" id="GO:0016818">
    <property type="term" value="F:hydrolase activity, acting on acid anhydrides, in phosphorus-containing anhydrides"/>
    <property type="evidence" value="ECO:0007669"/>
    <property type="project" value="InterPro"/>
</dbReference>
<keyword evidence="3" id="KW-0479">Metal-binding</keyword>
<dbReference type="Proteomes" id="UP000298488">
    <property type="component" value="Unassembled WGS sequence"/>
</dbReference>
<comment type="cofactor">
    <cofactor evidence="2">
        <name>Mg(2+)</name>
        <dbReference type="ChEBI" id="CHEBI:18420"/>
    </cofactor>
</comment>
<gene>
    <name evidence="8" type="ORF">E3N84_08580</name>
</gene>
<organism evidence="8 9">
    <name type="scientific">Terrimesophilobacter mesophilus</name>
    <dbReference type="NCBI Taxonomy" id="433647"/>
    <lineage>
        <taxon>Bacteria</taxon>
        <taxon>Bacillati</taxon>
        <taxon>Actinomycetota</taxon>
        <taxon>Actinomycetes</taxon>
        <taxon>Micrococcales</taxon>
        <taxon>Microbacteriaceae</taxon>
        <taxon>Terrimesophilobacter</taxon>
    </lineage>
</organism>
<proteinExistence type="predicted"/>
<evidence type="ECO:0000256" key="6">
    <source>
        <dbReference type="ARBA" id="ARBA00023211"/>
    </source>
</evidence>
<dbReference type="SUPFAM" id="SSF55811">
    <property type="entry name" value="Nudix"/>
    <property type="match status" value="1"/>
</dbReference>
<dbReference type="InterPro" id="IPR039121">
    <property type="entry name" value="NUDT19"/>
</dbReference>
<dbReference type="OrthoDB" id="7183442at2"/>
<keyword evidence="5" id="KW-0460">Magnesium</keyword>
<comment type="caution">
    <text evidence="8">The sequence shown here is derived from an EMBL/GenBank/DDBJ whole genome shotgun (WGS) entry which is preliminary data.</text>
</comment>
<evidence type="ECO:0000313" key="8">
    <source>
        <dbReference type="EMBL" id="TFB80094.1"/>
    </source>
</evidence>
<sequence length="246" mass="26510">MATVTTEDSADPVPRSSATVLLLRDDPFEVLLVTRAARGAFASALVFPGGAIDPGDHDPAWRESASGFDELADDERALRIGAVREVWEETGILLADGPAPVRDGREFRDAVTAAGARIRLDALTHFGHWITPIAEARRFDTHFFLAAVSPDTVAVPDGAETLVAEWMPPAVALALAQSGERPIIFPTMMNLARLAESGSSVEALAAARARSRFTVQPEIVTEPDGARRITILPEAGYPVTVWQEYR</sequence>
<evidence type="ECO:0000313" key="9">
    <source>
        <dbReference type="Proteomes" id="UP000298488"/>
    </source>
</evidence>
<dbReference type="Gene3D" id="3.90.79.10">
    <property type="entry name" value="Nucleoside Triphosphate Pyrophosphohydrolase"/>
    <property type="match status" value="1"/>
</dbReference>
<dbReference type="GO" id="GO:0046872">
    <property type="term" value="F:metal ion binding"/>
    <property type="evidence" value="ECO:0007669"/>
    <property type="project" value="UniProtKB-KW"/>
</dbReference>
<name>A0A4R8VA74_9MICO</name>
<dbReference type="PANTHER" id="PTHR12318">
    <property type="entry name" value="TESTOSTERONE-REGULATED PROTEIN RP2"/>
    <property type="match status" value="1"/>
</dbReference>
<evidence type="ECO:0000256" key="1">
    <source>
        <dbReference type="ARBA" id="ARBA00001936"/>
    </source>
</evidence>
<dbReference type="PANTHER" id="PTHR12318:SF0">
    <property type="entry name" value="ACYL-COENZYME A DIPHOSPHATASE NUDT19"/>
    <property type="match status" value="1"/>
</dbReference>
<dbReference type="AlphaFoldDB" id="A0A4R8VA74"/>
<dbReference type="InterPro" id="IPR000086">
    <property type="entry name" value="NUDIX_hydrolase_dom"/>
</dbReference>
<reference evidence="8 9" key="1">
    <citation type="submission" date="2019-03" db="EMBL/GenBank/DDBJ databases">
        <title>Genomics of glacier-inhabiting Cryobacterium strains.</title>
        <authorList>
            <person name="Liu Q."/>
            <person name="Xin Y.-H."/>
        </authorList>
    </citation>
    <scope>NUCLEOTIDE SEQUENCE [LARGE SCALE GENOMIC DNA]</scope>
    <source>
        <strain evidence="8 9">CGMCC 1.10440</strain>
    </source>
</reference>
<evidence type="ECO:0000256" key="2">
    <source>
        <dbReference type="ARBA" id="ARBA00001946"/>
    </source>
</evidence>
<feature type="domain" description="Nudix hydrolase" evidence="7">
    <location>
        <begin position="13"/>
        <end position="189"/>
    </location>
</feature>
<comment type="cofactor">
    <cofactor evidence="1">
        <name>Mn(2+)</name>
        <dbReference type="ChEBI" id="CHEBI:29035"/>
    </cofactor>
</comment>
<dbReference type="CDD" id="cd18870">
    <property type="entry name" value="NUDIX_AcylCoAdiphos_Nudt19"/>
    <property type="match status" value="1"/>
</dbReference>
<evidence type="ECO:0000256" key="4">
    <source>
        <dbReference type="ARBA" id="ARBA00022801"/>
    </source>
</evidence>
<dbReference type="EMBL" id="SOFI01000003">
    <property type="protein sequence ID" value="TFB80094.1"/>
    <property type="molecule type" value="Genomic_DNA"/>
</dbReference>
<evidence type="ECO:0000259" key="7">
    <source>
        <dbReference type="PROSITE" id="PS51462"/>
    </source>
</evidence>
<evidence type="ECO:0000256" key="5">
    <source>
        <dbReference type="ARBA" id="ARBA00022842"/>
    </source>
</evidence>
<accession>A0A4R8VA74</accession>
<dbReference type="PROSITE" id="PS51462">
    <property type="entry name" value="NUDIX"/>
    <property type="match status" value="1"/>
</dbReference>
<keyword evidence="4" id="KW-0378">Hydrolase</keyword>
<keyword evidence="9" id="KW-1185">Reference proteome</keyword>
<dbReference type="Pfam" id="PF00293">
    <property type="entry name" value="NUDIX"/>
    <property type="match status" value="1"/>
</dbReference>
<keyword evidence="6" id="KW-0464">Manganese</keyword>
<evidence type="ECO:0000256" key="3">
    <source>
        <dbReference type="ARBA" id="ARBA00022723"/>
    </source>
</evidence>
<dbReference type="InterPro" id="IPR015797">
    <property type="entry name" value="NUDIX_hydrolase-like_dom_sf"/>
</dbReference>